<dbReference type="EMBL" id="JBHUMR010000014">
    <property type="protein sequence ID" value="MFD2618143.1"/>
    <property type="molecule type" value="Genomic_DNA"/>
</dbReference>
<name>A0ABW5PTA1_9BACI</name>
<keyword evidence="6 8" id="KW-0119">Carbohydrate metabolism</keyword>
<evidence type="ECO:0000313" key="9">
    <source>
        <dbReference type="EMBL" id="MFD2618143.1"/>
    </source>
</evidence>
<proteinExistence type="inferred from homology"/>
<comment type="pathway">
    <text evidence="7">Carbohydrate biosynthesis.</text>
</comment>
<comment type="similarity">
    <text evidence="2 8">Belongs to the FBPase class 2 family.</text>
</comment>
<evidence type="ECO:0000256" key="5">
    <source>
        <dbReference type="ARBA" id="ARBA00023211"/>
    </source>
</evidence>
<organism evidence="9 10">
    <name type="scientific">Terrilactibacillus laevilacticus</name>
    <dbReference type="NCBI Taxonomy" id="1380157"/>
    <lineage>
        <taxon>Bacteria</taxon>
        <taxon>Bacillati</taxon>
        <taxon>Bacillota</taxon>
        <taxon>Bacilli</taxon>
        <taxon>Bacillales</taxon>
        <taxon>Bacillaceae</taxon>
        <taxon>Terrilactibacillus</taxon>
    </lineage>
</organism>
<dbReference type="InterPro" id="IPR004464">
    <property type="entry name" value="FBPase_class-2/SBPase"/>
</dbReference>
<comment type="catalytic activity">
    <reaction evidence="1">
        <text>beta-D-fructose 1,6-bisphosphate + H2O = beta-D-fructose 6-phosphate + phosphate</text>
        <dbReference type="Rhea" id="RHEA:11064"/>
        <dbReference type="ChEBI" id="CHEBI:15377"/>
        <dbReference type="ChEBI" id="CHEBI:32966"/>
        <dbReference type="ChEBI" id="CHEBI:43474"/>
        <dbReference type="ChEBI" id="CHEBI:57634"/>
        <dbReference type="EC" id="3.1.3.11"/>
    </reaction>
</comment>
<dbReference type="Pfam" id="PF03320">
    <property type="entry name" value="FBPase_glpX"/>
    <property type="match status" value="1"/>
</dbReference>
<evidence type="ECO:0000256" key="8">
    <source>
        <dbReference type="PIRNR" id="PIRNR004532"/>
    </source>
</evidence>
<sequence length="338" mass="37074">MKMKIEMRHIQSDLLNITQHAALSTYPYIGKGDKNNADKASTDTMRLLLNQMDIDGRIVIGEGEMDEAPMLFIGEKVGTGKGKTLDIAVDPIDGTTNVAAGDGDAVTVIAASDRGALLHAPDMYMKKIAVGPKVGPVIDIDKSLTFNMKAVANKLGKPLSDLHVMVQDRDRHKDLIQEIRSNGAKVTLFSDVDIIGAISPSLYREKVDLFVGIGGAPEGVIAATAIKCLGGDFQAQLILSSTAEYKRCLKMGITEPHRSLRINDIVRDGNCYFAMTGITNGRLLKGVHEEKGKLITHSLLIASRRSSDRPTYQFVESFHLKDEIKKVYFKQFIEEETK</sequence>
<dbReference type="Gene3D" id="3.30.540.10">
    <property type="entry name" value="Fructose-1,6-Bisphosphatase, subunit A, domain 1"/>
    <property type="match status" value="1"/>
</dbReference>
<keyword evidence="3" id="KW-0479">Metal-binding</keyword>
<evidence type="ECO:0000256" key="2">
    <source>
        <dbReference type="ARBA" id="ARBA00008989"/>
    </source>
</evidence>
<gene>
    <name evidence="9" type="primary">glpX</name>
    <name evidence="9" type="ORF">ACFSTF_12575</name>
</gene>
<dbReference type="SUPFAM" id="SSF56655">
    <property type="entry name" value="Carbohydrate phosphatase"/>
    <property type="match status" value="1"/>
</dbReference>
<evidence type="ECO:0000256" key="1">
    <source>
        <dbReference type="ARBA" id="ARBA00001273"/>
    </source>
</evidence>
<evidence type="ECO:0000256" key="6">
    <source>
        <dbReference type="ARBA" id="ARBA00023277"/>
    </source>
</evidence>
<reference evidence="10" key="1">
    <citation type="journal article" date="2019" name="Int. J. Syst. Evol. Microbiol.">
        <title>The Global Catalogue of Microorganisms (GCM) 10K type strain sequencing project: providing services to taxonomists for standard genome sequencing and annotation.</title>
        <authorList>
            <consortium name="The Broad Institute Genomics Platform"/>
            <consortium name="The Broad Institute Genome Sequencing Center for Infectious Disease"/>
            <person name="Wu L."/>
            <person name="Ma J."/>
        </authorList>
    </citation>
    <scope>NUCLEOTIDE SEQUENCE [LARGE SCALE GENOMIC DNA]</scope>
    <source>
        <strain evidence="10">TISTR 2241</strain>
    </source>
</reference>
<evidence type="ECO:0000256" key="4">
    <source>
        <dbReference type="ARBA" id="ARBA00022801"/>
    </source>
</evidence>
<evidence type="ECO:0000256" key="7">
    <source>
        <dbReference type="ARBA" id="ARBA00024331"/>
    </source>
</evidence>
<comment type="caution">
    <text evidence="9">The sequence shown here is derived from an EMBL/GenBank/DDBJ whole genome shotgun (WGS) entry which is preliminary data.</text>
</comment>
<dbReference type="GO" id="GO:0042132">
    <property type="term" value="F:fructose 1,6-bisphosphate 1-phosphatase activity"/>
    <property type="evidence" value="ECO:0007669"/>
    <property type="project" value="UniProtKB-EC"/>
</dbReference>
<dbReference type="Gene3D" id="3.40.190.90">
    <property type="match status" value="1"/>
</dbReference>
<evidence type="ECO:0000313" key="10">
    <source>
        <dbReference type="Proteomes" id="UP001597458"/>
    </source>
</evidence>
<keyword evidence="4 9" id="KW-0378">Hydrolase</keyword>
<protein>
    <recommendedName>
        <fullName evidence="8">Fructose-1,6-bisphosphatase</fullName>
    </recommendedName>
</protein>
<dbReference type="PANTHER" id="PTHR30447:SF0">
    <property type="entry name" value="FRUCTOSE-1,6-BISPHOSPHATASE 1 CLASS 2-RELATED"/>
    <property type="match status" value="1"/>
</dbReference>
<accession>A0ABW5PTA1</accession>
<dbReference type="NCBIfam" id="TIGR00330">
    <property type="entry name" value="glpX"/>
    <property type="match status" value="1"/>
</dbReference>
<dbReference type="CDD" id="cd01516">
    <property type="entry name" value="FBPase_glpX"/>
    <property type="match status" value="1"/>
</dbReference>
<dbReference type="PIRSF" id="PIRSF004532">
    <property type="entry name" value="GlpX"/>
    <property type="match status" value="1"/>
</dbReference>
<dbReference type="Proteomes" id="UP001597458">
    <property type="component" value="Unassembled WGS sequence"/>
</dbReference>
<keyword evidence="5" id="KW-0464">Manganese</keyword>
<evidence type="ECO:0000256" key="3">
    <source>
        <dbReference type="ARBA" id="ARBA00022723"/>
    </source>
</evidence>
<dbReference type="RefSeq" id="WP_246092714.1">
    <property type="nucleotide sequence ID" value="NZ_JBHUMR010000014.1"/>
</dbReference>
<keyword evidence="10" id="KW-1185">Reference proteome</keyword>
<dbReference type="PANTHER" id="PTHR30447">
    <property type="entry name" value="FRUCTOSE-1,6-BISPHOSPHATASE CLASS 2"/>
    <property type="match status" value="1"/>
</dbReference>